<reference evidence="3" key="1">
    <citation type="submission" date="2016-06" db="UniProtKB">
        <authorList>
            <consortium name="WormBaseParasite"/>
        </authorList>
    </citation>
    <scope>IDENTIFICATION</scope>
</reference>
<dbReference type="WBParaSite" id="OFLC_0000694501-mRNA-1">
    <property type="protein sequence ID" value="OFLC_0000694501-mRNA-1"/>
    <property type="gene ID" value="OFLC_0000694501"/>
</dbReference>
<gene>
    <name evidence="1" type="ORF">OFLC_LOCUS6947</name>
</gene>
<organism evidence="3">
    <name type="scientific">Onchocerca flexuosa</name>
    <dbReference type="NCBI Taxonomy" id="387005"/>
    <lineage>
        <taxon>Eukaryota</taxon>
        <taxon>Metazoa</taxon>
        <taxon>Ecdysozoa</taxon>
        <taxon>Nematoda</taxon>
        <taxon>Chromadorea</taxon>
        <taxon>Rhabditida</taxon>
        <taxon>Spirurina</taxon>
        <taxon>Spiruromorpha</taxon>
        <taxon>Filarioidea</taxon>
        <taxon>Onchocercidae</taxon>
        <taxon>Onchocerca</taxon>
    </lineage>
</organism>
<name>A0A183HHI4_9BILA</name>
<keyword evidence="2" id="KW-1185">Reference proteome</keyword>
<accession>A0A183HHI4</accession>
<dbReference type="AlphaFoldDB" id="A0A183HHI4"/>
<sequence>MECFDLNYILSVLMTISCRWTLLSKLDMVDDIHPRCPRMNREERGKRRGKFCFDQMKKIEKEWKERKVGKKRWKGLSE</sequence>
<evidence type="ECO:0000313" key="3">
    <source>
        <dbReference type="WBParaSite" id="OFLC_0000694501-mRNA-1"/>
    </source>
</evidence>
<protein>
    <submittedName>
        <fullName evidence="1 3">Uncharacterized protein</fullName>
    </submittedName>
</protein>
<dbReference type="Proteomes" id="UP000267606">
    <property type="component" value="Unassembled WGS sequence"/>
</dbReference>
<evidence type="ECO:0000313" key="1">
    <source>
        <dbReference type="EMBL" id="VDO48613.1"/>
    </source>
</evidence>
<dbReference type="EMBL" id="UZAJ01006936">
    <property type="protein sequence ID" value="VDO48613.1"/>
    <property type="molecule type" value="Genomic_DNA"/>
</dbReference>
<proteinExistence type="predicted"/>
<evidence type="ECO:0000313" key="2">
    <source>
        <dbReference type="Proteomes" id="UP000267606"/>
    </source>
</evidence>
<reference evidence="1 2" key="2">
    <citation type="submission" date="2018-11" db="EMBL/GenBank/DDBJ databases">
        <authorList>
            <consortium name="Pathogen Informatics"/>
        </authorList>
    </citation>
    <scope>NUCLEOTIDE SEQUENCE [LARGE SCALE GENOMIC DNA]</scope>
</reference>